<reference evidence="1 2" key="1">
    <citation type="journal article" date="2011" name="Stand. Genomic Sci.">
        <title>Non-contiguous finished genome sequence and contextual data of the filamentous soil bacterium Ktedonobacter racemifer type strain (SOSP1-21).</title>
        <authorList>
            <person name="Chang Y.J."/>
            <person name="Land M."/>
            <person name="Hauser L."/>
            <person name="Chertkov O."/>
            <person name="Del Rio T.G."/>
            <person name="Nolan M."/>
            <person name="Copeland A."/>
            <person name="Tice H."/>
            <person name="Cheng J.F."/>
            <person name="Lucas S."/>
            <person name="Han C."/>
            <person name="Goodwin L."/>
            <person name="Pitluck S."/>
            <person name="Ivanova N."/>
            <person name="Ovchinikova G."/>
            <person name="Pati A."/>
            <person name="Chen A."/>
            <person name="Palaniappan K."/>
            <person name="Mavromatis K."/>
            <person name="Liolios K."/>
            <person name="Brettin T."/>
            <person name="Fiebig A."/>
            <person name="Rohde M."/>
            <person name="Abt B."/>
            <person name="Goker M."/>
            <person name="Detter J.C."/>
            <person name="Woyke T."/>
            <person name="Bristow J."/>
            <person name="Eisen J.A."/>
            <person name="Markowitz V."/>
            <person name="Hugenholtz P."/>
            <person name="Kyrpides N.C."/>
            <person name="Klenk H.P."/>
            <person name="Lapidus A."/>
        </authorList>
    </citation>
    <scope>NUCLEOTIDE SEQUENCE [LARGE SCALE GENOMIC DNA]</scope>
    <source>
        <strain evidence="2">DSM 44963</strain>
    </source>
</reference>
<dbReference type="Proteomes" id="UP000004508">
    <property type="component" value="Unassembled WGS sequence"/>
</dbReference>
<dbReference type="RefSeq" id="WP_007909417.1">
    <property type="nucleotide sequence ID" value="NZ_ADVG01000002.1"/>
</dbReference>
<proteinExistence type="predicted"/>
<accession>D6TQ66</accession>
<dbReference type="InParanoid" id="D6TQ66"/>
<evidence type="ECO:0000313" key="2">
    <source>
        <dbReference type="Proteomes" id="UP000004508"/>
    </source>
</evidence>
<sequence>MRRRTPFSLLHLGSLAKVDVIVPRCTAFDTTMSRLVTRYKLDERYPPFPVASASEMILFKLRRFHLASVVRTDGMRDDAEWNDIVGMIKVQGANLDVELLEGWA</sequence>
<gene>
    <name evidence="1" type="ORF">Krac_6944</name>
</gene>
<dbReference type="STRING" id="485913.Krac_6944"/>
<comment type="caution">
    <text evidence="1">The sequence shown here is derived from an EMBL/GenBank/DDBJ whole genome shotgun (WGS) entry which is preliminary data.</text>
</comment>
<dbReference type="OrthoDB" id="146765at2"/>
<name>D6TQ66_KTERA</name>
<organism evidence="1 2">
    <name type="scientific">Ktedonobacter racemifer DSM 44963</name>
    <dbReference type="NCBI Taxonomy" id="485913"/>
    <lineage>
        <taxon>Bacteria</taxon>
        <taxon>Bacillati</taxon>
        <taxon>Chloroflexota</taxon>
        <taxon>Ktedonobacteria</taxon>
        <taxon>Ktedonobacterales</taxon>
        <taxon>Ktedonobacteraceae</taxon>
        <taxon>Ktedonobacter</taxon>
    </lineage>
</organism>
<evidence type="ECO:0000313" key="1">
    <source>
        <dbReference type="EMBL" id="EFH85714.1"/>
    </source>
</evidence>
<dbReference type="EMBL" id="ADVG01000002">
    <property type="protein sequence ID" value="EFH85714.1"/>
    <property type="molecule type" value="Genomic_DNA"/>
</dbReference>
<dbReference type="AlphaFoldDB" id="D6TQ66"/>
<protein>
    <submittedName>
        <fullName evidence="1">Uncharacterized protein</fullName>
    </submittedName>
</protein>
<keyword evidence="2" id="KW-1185">Reference proteome</keyword>